<evidence type="ECO:0000313" key="2">
    <source>
        <dbReference type="EMBL" id="MED3562287.1"/>
    </source>
</evidence>
<evidence type="ECO:0000256" key="1">
    <source>
        <dbReference type="SAM" id="SignalP"/>
    </source>
</evidence>
<dbReference type="EMBL" id="JARMQG010000084">
    <property type="protein sequence ID" value="MED3562287.1"/>
    <property type="molecule type" value="Genomic_DNA"/>
</dbReference>
<organism evidence="2 3">
    <name type="scientific">Bacillus xiapuensis</name>
    <dbReference type="NCBI Taxonomy" id="2014075"/>
    <lineage>
        <taxon>Bacteria</taxon>
        <taxon>Bacillati</taxon>
        <taxon>Bacillota</taxon>
        <taxon>Bacilli</taxon>
        <taxon>Bacillales</taxon>
        <taxon>Bacillaceae</taxon>
        <taxon>Bacillus</taxon>
    </lineage>
</organism>
<comment type="caution">
    <text evidence="2">The sequence shown here is derived from an EMBL/GenBank/DDBJ whole genome shotgun (WGS) entry which is preliminary data.</text>
</comment>
<keyword evidence="1" id="KW-0732">Signal</keyword>
<dbReference type="RefSeq" id="WP_327967191.1">
    <property type="nucleotide sequence ID" value="NZ_JARMQG010000084.1"/>
</dbReference>
<gene>
    <name evidence="2" type="ORF">P4447_07450</name>
</gene>
<feature type="chain" id="PRO_5047180888" description="Lipoprotein" evidence="1">
    <location>
        <begin position="25"/>
        <end position="107"/>
    </location>
</feature>
<dbReference type="Proteomes" id="UP001330749">
    <property type="component" value="Unassembled WGS sequence"/>
</dbReference>
<reference evidence="2 3" key="1">
    <citation type="submission" date="2023-03" db="EMBL/GenBank/DDBJ databases">
        <title>Bacillus Genome Sequencing.</title>
        <authorList>
            <person name="Dunlap C."/>
        </authorList>
    </citation>
    <scope>NUCLEOTIDE SEQUENCE [LARGE SCALE GENOMIC DNA]</scope>
    <source>
        <strain evidence="2 3">B-14544</strain>
    </source>
</reference>
<proteinExistence type="predicted"/>
<keyword evidence="3" id="KW-1185">Reference proteome</keyword>
<feature type="signal peptide" evidence="1">
    <location>
        <begin position="1"/>
        <end position="24"/>
    </location>
</feature>
<accession>A0ABU6N8S3</accession>
<protein>
    <recommendedName>
        <fullName evidence="4">Lipoprotein</fullName>
    </recommendedName>
</protein>
<evidence type="ECO:0008006" key="4">
    <source>
        <dbReference type="Google" id="ProtNLM"/>
    </source>
</evidence>
<evidence type="ECO:0000313" key="3">
    <source>
        <dbReference type="Proteomes" id="UP001330749"/>
    </source>
</evidence>
<dbReference type="PROSITE" id="PS51257">
    <property type="entry name" value="PROKAR_LIPOPROTEIN"/>
    <property type="match status" value="1"/>
</dbReference>
<name>A0ABU6N8S3_9BACI</name>
<sequence length="107" mass="11775">MKKLSILILFSILLVSACSNSAKATKAHVKAETTQKEQTETFTYTITDVSSEGYYGTAEDQTGVFLTRDMGDNLHLNKGNVINVTFPVDDYETILNVELVKGGSQHE</sequence>